<dbReference type="GO" id="GO:0016787">
    <property type="term" value="F:hydrolase activity"/>
    <property type="evidence" value="ECO:0007669"/>
    <property type="project" value="UniProtKB-KW"/>
</dbReference>
<sequence>MGPALPPGGHDRDRPAFVPDPLVRRLLDASAEPPYLHQIGPVDGRLALLEAQGHAPDDPRVAAAFHAAPVGPSGLTGFWVFRPAGAAGPLPAVVYAHGGRWMLGDAHTHWRLISALVLASGAAFVVPEYTRTPEARYPVAVEECYAVLEWAARNAGGLGLRGDRIAVAGDCAGATMAAVLPMLAKRRGGPRLRAQLLYYPMTDPRCDSGSQERFAEGYLLTREALRWYWQEYTDDDRQLGEAAVAPLRATAEDLAGLPPALIISAEADVVRDEAEQYARHLSLAGVPVTCVRYLGMVHDFVSLTALQPSPSSRIALRQGASFLADALFDR</sequence>
<feature type="domain" description="Alpha/beta hydrolase fold-3" evidence="2">
    <location>
        <begin position="93"/>
        <end position="301"/>
    </location>
</feature>
<comment type="caution">
    <text evidence="3">The sequence shown here is derived from an EMBL/GenBank/DDBJ whole genome shotgun (WGS) entry which is preliminary data.</text>
</comment>
<dbReference type="SUPFAM" id="SSF53474">
    <property type="entry name" value="alpha/beta-Hydrolases"/>
    <property type="match status" value="1"/>
</dbReference>
<keyword evidence="1" id="KW-0378">Hydrolase</keyword>
<dbReference type="InterPro" id="IPR050300">
    <property type="entry name" value="GDXG_lipolytic_enzyme"/>
</dbReference>
<dbReference type="Proteomes" id="UP000572680">
    <property type="component" value="Unassembled WGS sequence"/>
</dbReference>
<dbReference type="Pfam" id="PF07859">
    <property type="entry name" value="Abhydrolase_3"/>
    <property type="match status" value="1"/>
</dbReference>
<dbReference type="PANTHER" id="PTHR48081:SF8">
    <property type="entry name" value="ALPHA_BETA HYDROLASE FOLD-3 DOMAIN-CONTAINING PROTEIN-RELATED"/>
    <property type="match status" value="1"/>
</dbReference>
<dbReference type="AlphaFoldDB" id="A0A7W3LYN6"/>
<dbReference type="RefSeq" id="WP_182848668.1">
    <property type="nucleotide sequence ID" value="NZ_JACJIA010000018.1"/>
</dbReference>
<dbReference type="PANTHER" id="PTHR48081">
    <property type="entry name" value="AB HYDROLASE SUPERFAMILY PROTEIN C4A8.06C"/>
    <property type="match status" value="1"/>
</dbReference>
<accession>A0A7W3LYN6</accession>
<evidence type="ECO:0000256" key="1">
    <source>
        <dbReference type="ARBA" id="ARBA00022801"/>
    </source>
</evidence>
<name>A0A7W3LYN6_ACTNM</name>
<keyword evidence="4" id="KW-1185">Reference proteome</keyword>
<evidence type="ECO:0000259" key="2">
    <source>
        <dbReference type="Pfam" id="PF07859"/>
    </source>
</evidence>
<evidence type="ECO:0000313" key="3">
    <source>
        <dbReference type="EMBL" id="MBA8956778.1"/>
    </source>
</evidence>
<organism evidence="3 4">
    <name type="scientific">Actinomadura namibiensis</name>
    <dbReference type="NCBI Taxonomy" id="182080"/>
    <lineage>
        <taxon>Bacteria</taxon>
        <taxon>Bacillati</taxon>
        <taxon>Actinomycetota</taxon>
        <taxon>Actinomycetes</taxon>
        <taxon>Streptosporangiales</taxon>
        <taxon>Thermomonosporaceae</taxon>
        <taxon>Actinomadura</taxon>
    </lineage>
</organism>
<reference evidence="3 4" key="1">
    <citation type="submission" date="2020-08" db="EMBL/GenBank/DDBJ databases">
        <title>Genomic Encyclopedia of Type Strains, Phase IV (KMG-IV): sequencing the most valuable type-strain genomes for metagenomic binning, comparative biology and taxonomic classification.</title>
        <authorList>
            <person name="Goeker M."/>
        </authorList>
    </citation>
    <scope>NUCLEOTIDE SEQUENCE [LARGE SCALE GENOMIC DNA]</scope>
    <source>
        <strain evidence="3 4">DSM 44197</strain>
    </source>
</reference>
<dbReference type="Gene3D" id="3.40.50.1820">
    <property type="entry name" value="alpha/beta hydrolase"/>
    <property type="match status" value="1"/>
</dbReference>
<dbReference type="EMBL" id="JACJIA010000018">
    <property type="protein sequence ID" value="MBA8956778.1"/>
    <property type="molecule type" value="Genomic_DNA"/>
</dbReference>
<gene>
    <name evidence="3" type="ORF">HNR61_008468</name>
</gene>
<dbReference type="InterPro" id="IPR013094">
    <property type="entry name" value="AB_hydrolase_3"/>
</dbReference>
<protein>
    <submittedName>
        <fullName evidence="3">Acetyl esterase/lipase</fullName>
    </submittedName>
</protein>
<proteinExistence type="predicted"/>
<dbReference type="InterPro" id="IPR029058">
    <property type="entry name" value="AB_hydrolase_fold"/>
</dbReference>
<evidence type="ECO:0000313" key="4">
    <source>
        <dbReference type="Proteomes" id="UP000572680"/>
    </source>
</evidence>